<evidence type="ECO:0000256" key="1">
    <source>
        <dbReference type="ARBA" id="ARBA00009447"/>
    </source>
</evidence>
<dbReference type="PANTHER" id="PTHR21292">
    <property type="entry name" value="EXOCYST COMPLEX COMPONENT SEC6-RELATED"/>
    <property type="match status" value="1"/>
</dbReference>
<dbReference type="OrthoDB" id="10047020at2759"/>
<dbReference type="PANTHER" id="PTHR21292:SF1">
    <property type="entry name" value="EXOCYST COMPLEX COMPONENT 3"/>
    <property type="match status" value="1"/>
</dbReference>
<keyword evidence="2" id="KW-0813">Transport</keyword>
<accession>A0A0R3PG53</accession>
<name>A0A0R3PG53_ANGCS</name>
<dbReference type="AlphaFoldDB" id="A0A0R3PG53"/>
<dbReference type="EMBL" id="UYYA01000886">
    <property type="protein sequence ID" value="VDM54809.1"/>
    <property type="molecule type" value="Genomic_DNA"/>
</dbReference>
<dbReference type="WBParaSite" id="ACOC_0000322301-mRNA-1">
    <property type="protein sequence ID" value="ACOC_0000322301-mRNA-1"/>
    <property type="gene ID" value="ACOC_0000322301"/>
</dbReference>
<evidence type="ECO:0000313" key="5">
    <source>
        <dbReference type="Proteomes" id="UP000267027"/>
    </source>
</evidence>
<dbReference type="Gene3D" id="1.10.357.50">
    <property type="match status" value="1"/>
</dbReference>
<dbReference type="Proteomes" id="UP000267027">
    <property type="component" value="Unassembled WGS sequence"/>
</dbReference>
<dbReference type="GO" id="GO:0000145">
    <property type="term" value="C:exocyst"/>
    <property type="evidence" value="ECO:0007669"/>
    <property type="project" value="InterPro"/>
</dbReference>
<dbReference type="InterPro" id="IPR042532">
    <property type="entry name" value="EXOC3/Sec6_C"/>
</dbReference>
<organism evidence="6">
    <name type="scientific">Angiostrongylus costaricensis</name>
    <name type="common">Nematode worm</name>
    <dbReference type="NCBI Taxonomy" id="334426"/>
    <lineage>
        <taxon>Eukaryota</taxon>
        <taxon>Metazoa</taxon>
        <taxon>Ecdysozoa</taxon>
        <taxon>Nematoda</taxon>
        <taxon>Chromadorea</taxon>
        <taxon>Rhabditida</taxon>
        <taxon>Rhabditina</taxon>
        <taxon>Rhabditomorpha</taxon>
        <taxon>Strongyloidea</taxon>
        <taxon>Metastrongylidae</taxon>
        <taxon>Angiostrongylus</taxon>
    </lineage>
</organism>
<evidence type="ECO:0000256" key="2">
    <source>
        <dbReference type="ARBA" id="ARBA00022448"/>
    </source>
</evidence>
<dbReference type="Pfam" id="PF06046">
    <property type="entry name" value="Sec6"/>
    <property type="match status" value="2"/>
</dbReference>
<evidence type="ECO:0000313" key="4">
    <source>
        <dbReference type="EMBL" id="VDM54809.1"/>
    </source>
</evidence>
<evidence type="ECO:0000256" key="3">
    <source>
        <dbReference type="ARBA" id="ARBA00022483"/>
    </source>
</evidence>
<proteinExistence type="inferred from homology"/>
<dbReference type="GO" id="GO:0006887">
    <property type="term" value="P:exocytosis"/>
    <property type="evidence" value="ECO:0007669"/>
    <property type="project" value="UniProtKB-KW"/>
</dbReference>
<dbReference type="InterPro" id="IPR010326">
    <property type="entry name" value="EXOC3/Sec6"/>
</dbReference>
<dbReference type="GO" id="GO:0051601">
    <property type="term" value="P:exocyst localization"/>
    <property type="evidence" value="ECO:0007669"/>
    <property type="project" value="TreeGrafter"/>
</dbReference>
<dbReference type="OMA" id="MNIGPKT"/>
<keyword evidence="5" id="KW-1185">Reference proteome</keyword>
<dbReference type="GO" id="GO:0000149">
    <property type="term" value="F:SNARE binding"/>
    <property type="evidence" value="ECO:0007669"/>
    <property type="project" value="TreeGrafter"/>
</dbReference>
<sequence length="761" mass="87537">MDDNGFEAALEQIASLLQRPDQLEKLPQMRKRADRKKAAVEAMLRTGVQSQLEGIRSAVAHLHTAAEDINSIETGIAAIHQRLAPFPQLREKMRELRDANARHGQYAAAMENLKHIFNINRTIHDTKLALDQGKLLVAHKSIMDLELARDELLFEVHKSDSSNKDYEKNLLITFFIKVDELVTDLSSNMWFVIGRALEMVKGSESGNGPQELVSCIRIVEREERIDKYYVEKKSRDNAFMPPGRPRNWRKKTFEVLEKTVWSRVEGNQLEDRTLNKAWLARFDIWKCVEKFMIDLFTSTLQLREIAAERLEKSELVQLLSWIQTYGGEELLGNRRLQINASALLEDNPVLSRSSLSSLYNSFIDMTRNDMKNWLEKALNVGLLHDSSDWNKHVRPDEDNFGYFYTSLPNIMFGMLRDTVTLAKEVSIEVIPSVINLAIEEFFAFANRYKDAFTSYRNKYFENRNNFREFTSTMIAIANNLQTCIESTDRYILHGCFIYFHAKIFVAGRRAIGRQQIIDNIDRLNTRWNSAVGVAVNFLLEEICEDLRPHLAELFSKKWLVGCSATETICMTIQDYYVDHRHLRPATRCALLMDLQFRVVGEYLKAIDSRRLTFATYEERAAAGSRMKADSLRLEGLFQQLLDEEDISEPFSLICSLISACGEVISLRDKSLLTLEVTTFSRKYPNFPVDLLAALLASRDDVSRSEAKSVAEEVISHVQFHPKDRVLDQLFASVVGRSDSSSWKPNLDMMNMLSAFMRRDQP</sequence>
<comment type="similarity">
    <text evidence="1">Belongs to the SEC6 family.</text>
</comment>
<dbReference type="STRING" id="334426.A0A0R3PG53"/>
<dbReference type="Gene3D" id="1.10.357.70">
    <property type="entry name" value="Exocyst complex component Sec6, C-terminal domain"/>
    <property type="match status" value="1"/>
</dbReference>
<gene>
    <name evidence="4" type="ORF">ACOC_LOCUS3224</name>
</gene>
<protein>
    <submittedName>
        <fullName evidence="6">Exocyst complex component Sec6</fullName>
    </submittedName>
</protein>
<reference evidence="4 5" key="2">
    <citation type="submission" date="2018-11" db="EMBL/GenBank/DDBJ databases">
        <authorList>
            <consortium name="Pathogen Informatics"/>
        </authorList>
    </citation>
    <scope>NUCLEOTIDE SEQUENCE [LARGE SCALE GENOMIC DNA]</scope>
    <source>
        <strain evidence="4 5">Costa Rica</strain>
    </source>
</reference>
<evidence type="ECO:0000313" key="6">
    <source>
        <dbReference type="WBParaSite" id="ACOC_0000322301-mRNA-1"/>
    </source>
</evidence>
<reference evidence="6" key="1">
    <citation type="submission" date="2017-02" db="UniProtKB">
        <authorList>
            <consortium name="WormBaseParasite"/>
        </authorList>
    </citation>
    <scope>IDENTIFICATION</scope>
</reference>
<keyword evidence="3" id="KW-0268">Exocytosis</keyword>